<evidence type="ECO:0000259" key="1">
    <source>
        <dbReference type="PROSITE" id="PS51154"/>
    </source>
</evidence>
<name>A0AA88Y2Q9_PINIB</name>
<dbReference type="PANTHER" id="PTHR11106">
    <property type="entry name" value="GANGLIOSIDE INDUCED DIFFERENTIATION ASSOCIATED PROTEIN 2-RELATED"/>
    <property type="match status" value="1"/>
</dbReference>
<dbReference type="GO" id="GO:0006974">
    <property type="term" value="P:DNA damage response"/>
    <property type="evidence" value="ECO:0007669"/>
    <property type="project" value="TreeGrafter"/>
</dbReference>
<dbReference type="GO" id="GO:0042278">
    <property type="term" value="P:purine nucleoside metabolic process"/>
    <property type="evidence" value="ECO:0007669"/>
    <property type="project" value="TreeGrafter"/>
</dbReference>
<dbReference type="PANTHER" id="PTHR11106:SF27">
    <property type="entry name" value="MACRO DOMAIN-CONTAINING PROTEIN"/>
    <property type="match status" value="1"/>
</dbReference>
<dbReference type="InterPro" id="IPR002589">
    <property type="entry name" value="Macro_dom"/>
</dbReference>
<dbReference type="GO" id="GO:0140293">
    <property type="term" value="F:ADP-ribosylglutamate hydrolase activity"/>
    <property type="evidence" value="ECO:0007669"/>
    <property type="project" value="TreeGrafter"/>
</dbReference>
<dbReference type="PROSITE" id="PS51154">
    <property type="entry name" value="MACRO"/>
    <property type="match status" value="1"/>
</dbReference>
<comment type="caution">
    <text evidence="2">The sequence shown here is derived from an EMBL/GenBank/DDBJ whole genome shotgun (WGS) entry which is preliminary data.</text>
</comment>
<dbReference type="EMBL" id="VSWD01000009">
    <property type="protein sequence ID" value="KAK3092870.1"/>
    <property type="molecule type" value="Genomic_DNA"/>
</dbReference>
<sequence length="143" mass="16733">MTKEEKRKLYKCGRNFKDLNDVPTWPEYFEKKKDKLLKAVSRKRMTPKYKVNEELNSKVSIWRGDITTLEIDAISNAANNSLLGGGGDRVGVENEWLRHEFFSPTLSILDTKIVVQIRTRQMICGMNPIKTKRIDTWFEEPIR</sequence>
<organism evidence="2 3">
    <name type="scientific">Pinctada imbricata</name>
    <name type="common">Atlantic pearl-oyster</name>
    <name type="synonym">Pinctada martensii</name>
    <dbReference type="NCBI Taxonomy" id="66713"/>
    <lineage>
        <taxon>Eukaryota</taxon>
        <taxon>Metazoa</taxon>
        <taxon>Spiralia</taxon>
        <taxon>Lophotrochozoa</taxon>
        <taxon>Mollusca</taxon>
        <taxon>Bivalvia</taxon>
        <taxon>Autobranchia</taxon>
        <taxon>Pteriomorphia</taxon>
        <taxon>Pterioida</taxon>
        <taxon>Pterioidea</taxon>
        <taxon>Pteriidae</taxon>
        <taxon>Pinctada</taxon>
    </lineage>
</organism>
<proteinExistence type="predicted"/>
<evidence type="ECO:0000313" key="3">
    <source>
        <dbReference type="Proteomes" id="UP001186944"/>
    </source>
</evidence>
<keyword evidence="3" id="KW-1185">Reference proteome</keyword>
<reference evidence="2" key="1">
    <citation type="submission" date="2019-08" db="EMBL/GenBank/DDBJ databases">
        <title>The improved chromosome-level genome for the pearl oyster Pinctada fucata martensii using PacBio sequencing and Hi-C.</title>
        <authorList>
            <person name="Zheng Z."/>
        </authorList>
    </citation>
    <scope>NUCLEOTIDE SEQUENCE</scope>
    <source>
        <strain evidence="2">ZZ-2019</strain>
        <tissue evidence="2">Adductor muscle</tissue>
    </source>
</reference>
<dbReference type="GO" id="GO:0005654">
    <property type="term" value="C:nucleoplasm"/>
    <property type="evidence" value="ECO:0007669"/>
    <property type="project" value="TreeGrafter"/>
</dbReference>
<accession>A0AA88Y2Q9</accession>
<evidence type="ECO:0000313" key="2">
    <source>
        <dbReference type="EMBL" id="KAK3092870.1"/>
    </source>
</evidence>
<dbReference type="Proteomes" id="UP001186944">
    <property type="component" value="Unassembled WGS sequence"/>
</dbReference>
<dbReference type="GO" id="GO:0140291">
    <property type="term" value="P:peptidyl-glutamate ADP-deribosylation"/>
    <property type="evidence" value="ECO:0007669"/>
    <property type="project" value="TreeGrafter"/>
</dbReference>
<dbReference type="InterPro" id="IPR043472">
    <property type="entry name" value="Macro_dom-like"/>
</dbReference>
<feature type="domain" description="Macro" evidence="1">
    <location>
        <begin position="46"/>
        <end position="143"/>
    </location>
</feature>
<dbReference type="AlphaFoldDB" id="A0AA88Y2Q9"/>
<dbReference type="Gene3D" id="3.40.220.10">
    <property type="entry name" value="Leucine Aminopeptidase, subunit E, domain 1"/>
    <property type="match status" value="1"/>
</dbReference>
<protein>
    <recommendedName>
        <fullName evidence="1">Macro domain-containing protein</fullName>
    </recommendedName>
</protein>
<dbReference type="SUPFAM" id="SSF52949">
    <property type="entry name" value="Macro domain-like"/>
    <property type="match status" value="1"/>
</dbReference>
<gene>
    <name evidence="2" type="ORF">FSP39_008095</name>
</gene>